<name>A0A286RBH1_9BACT</name>
<dbReference type="PANTHER" id="PTHR43278:SF4">
    <property type="entry name" value="NAD(P)H-DEPENDENT FMN-CONTAINING OXIDOREDUCTASE YWQN-RELATED"/>
    <property type="match status" value="1"/>
</dbReference>
<evidence type="ECO:0000313" key="4">
    <source>
        <dbReference type="EMBL" id="ASV73311.1"/>
    </source>
</evidence>
<keyword evidence="1" id="KW-0285">Flavoprotein</keyword>
<sequence>MKVIAFNGSARKDGNTSILVNTVLNVLQNEGIETEHVSLAGRQISGCIACYRCFREPGRCHQKDDGFINEAIQKISRSQGVILASPVYFADVTANMKALMERTGMVARAAGDMFRRKVGAAVVAVRRGGAVHTFDSLNHYFLIAQMIVVGSIYWNLGRGLEPGDVNNDEEGLRTMRILGENMAWVIKKLHG</sequence>
<feature type="domain" description="NADPH-dependent FMN reductase-like" evidence="3">
    <location>
        <begin position="1"/>
        <end position="159"/>
    </location>
</feature>
<keyword evidence="2" id="KW-0288">FMN</keyword>
<evidence type="ECO:0000256" key="2">
    <source>
        <dbReference type="ARBA" id="ARBA00022643"/>
    </source>
</evidence>
<dbReference type="InterPro" id="IPR051796">
    <property type="entry name" value="ISF_SsuE-like"/>
</dbReference>
<protein>
    <submittedName>
        <fullName evidence="4">Iron-sulfur flavoprotein</fullName>
    </submittedName>
</protein>
<dbReference type="KEGG" id="ttf:THTE_0709"/>
<evidence type="ECO:0000313" key="5">
    <source>
        <dbReference type="Proteomes" id="UP000215086"/>
    </source>
</evidence>
<proteinExistence type="predicted"/>
<dbReference type="SUPFAM" id="SSF52218">
    <property type="entry name" value="Flavoproteins"/>
    <property type="match status" value="1"/>
</dbReference>
<organism evidence="4 5">
    <name type="scientific">Thermogutta terrifontis</name>
    <dbReference type="NCBI Taxonomy" id="1331910"/>
    <lineage>
        <taxon>Bacteria</taxon>
        <taxon>Pseudomonadati</taxon>
        <taxon>Planctomycetota</taxon>
        <taxon>Planctomycetia</taxon>
        <taxon>Pirellulales</taxon>
        <taxon>Thermoguttaceae</taxon>
        <taxon>Thermogutta</taxon>
    </lineage>
</organism>
<dbReference type="InterPro" id="IPR029039">
    <property type="entry name" value="Flavoprotein-like_sf"/>
</dbReference>
<gene>
    <name evidence="4" type="ORF">THTE_0709</name>
</gene>
<reference evidence="4 5" key="1">
    <citation type="journal article" name="Front. Microbiol.">
        <title>Sugar Metabolism of the First Thermophilic Planctomycete Thermogutta terrifontis: Comparative Genomic and Transcriptomic Approaches.</title>
        <authorList>
            <person name="Elcheninov A.G."/>
            <person name="Menzel P."/>
            <person name="Gudbergsdottir S.R."/>
            <person name="Slesarev A.I."/>
            <person name="Kadnikov V.V."/>
            <person name="Krogh A."/>
            <person name="Bonch-Osmolovskaya E.A."/>
            <person name="Peng X."/>
            <person name="Kublanov I.V."/>
        </authorList>
    </citation>
    <scope>NUCLEOTIDE SEQUENCE [LARGE SCALE GENOMIC DNA]</scope>
    <source>
        <strain evidence="4 5">R1</strain>
    </source>
</reference>
<dbReference type="Pfam" id="PF03358">
    <property type="entry name" value="FMN_red"/>
    <property type="match status" value="1"/>
</dbReference>
<dbReference type="PANTHER" id="PTHR43278">
    <property type="entry name" value="NAD(P)H-DEPENDENT FMN-CONTAINING OXIDOREDUCTASE YWQN-RELATED"/>
    <property type="match status" value="1"/>
</dbReference>
<dbReference type="AlphaFoldDB" id="A0A286RBH1"/>
<keyword evidence="5" id="KW-1185">Reference proteome</keyword>
<dbReference type="Gene3D" id="3.40.50.360">
    <property type="match status" value="1"/>
</dbReference>
<dbReference type="EMBL" id="CP018477">
    <property type="protein sequence ID" value="ASV73311.1"/>
    <property type="molecule type" value="Genomic_DNA"/>
</dbReference>
<dbReference type="GO" id="GO:0016491">
    <property type="term" value="F:oxidoreductase activity"/>
    <property type="evidence" value="ECO:0007669"/>
    <property type="project" value="InterPro"/>
</dbReference>
<evidence type="ECO:0000256" key="1">
    <source>
        <dbReference type="ARBA" id="ARBA00022630"/>
    </source>
</evidence>
<dbReference type="Proteomes" id="UP000215086">
    <property type="component" value="Chromosome"/>
</dbReference>
<evidence type="ECO:0000259" key="3">
    <source>
        <dbReference type="Pfam" id="PF03358"/>
    </source>
</evidence>
<dbReference type="RefSeq" id="WP_095413958.1">
    <property type="nucleotide sequence ID" value="NZ_CP018477.1"/>
</dbReference>
<accession>A0A286RBH1</accession>
<dbReference type="InterPro" id="IPR005025">
    <property type="entry name" value="FMN_Rdtase-like_dom"/>
</dbReference>
<dbReference type="OrthoDB" id="9805976at2"/>